<evidence type="ECO:0000313" key="2">
    <source>
        <dbReference type="Proteomes" id="UP001570071"/>
    </source>
</evidence>
<organism evidence="1 2">
    <name type="scientific">Vibrio pomeroyi</name>
    <dbReference type="NCBI Taxonomy" id="198832"/>
    <lineage>
        <taxon>Bacteria</taxon>
        <taxon>Pseudomonadati</taxon>
        <taxon>Pseudomonadota</taxon>
        <taxon>Gammaproteobacteria</taxon>
        <taxon>Vibrionales</taxon>
        <taxon>Vibrionaceae</taxon>
        <taxon>Vibrio</taxon>
    </lineage>
</organism>
<dbReference type="Proteomes" id="UP001570071">
    <property type="component" value="Unassembled WGS sequence"/>
</dbReference>
<reference evidence="1 2" key="1">
    <citation type="journal article" date="2024" name="ISME J.">
        <title>Tailless and filamentous prophages are predominant in marine Vibrio.</title>
        <authorList>
            <person name="Steensen K."/>
            <person name="Seneca J."/>
            <person name="Bartlau N."/>
            <person name="Yu X.A."/>
            <person name="Hussain F.A."/>
            <person name="Polz M.F."/>
        </authorList>
    </citation>
    <scope>NUCLEOTIDE SEQUENCE [LARGE SCALE GENOMIC DNA]</scope>
    <source>
        <strain evidence="1 2">10N.239.312.F12</strain>
    </source>
</reference>
<dbReference type="EMBL" id="JBFSSG010000001">
    <property type="protein sequence ID" value="MEZ8719542.1"/>
    <property type="molecule type" value="Genomic_DNA"/>
</dbReference>
<sequence>MNERLKISLEAGEFIHSVANRLRDRTINIQGVSSKRADIIMEISEALRSDTVLDSNAPILLSEGFQISKYPRSAWISLASYLLDGTDETSLDSYFKMVGEQTECQHSLGFQKAGLEGTKSPDANVELNELLDVFDNEESNESSHSASLGDHVLLSLFVILLIFLFWGEPDVWDSLRAYCMNL</sequence>
<accession>A0ABV4MQX9</accession>
<name>A0ABV4MQX9_9VIBR</name>
<protein>
    <submittedName>
        <fullName evidence="1">Uncharacterized protein</fullName>
    </submittedName>
</protein>
<evidence type="ECO:0000313" key="1">
    <source>
        <dbReference type="EMBL" id="MEZ8719542.1"/>
    </source>
</evidence>
<proteinExistence type="predicted"/>
<gene>
    <name evidence="1" type="ORF">AB6D66_00590</name>
</gene>
<keyword evidence="2" id="KW-1185">Reference proteome</keyword>
<dbReference type="RefSeq" id="WP_269337312.1">
    <property type="nucleotide sequence ID" value="NZ_JBFSSG010000001.1"/>
</dbReference>
<comment type="caution">
    <text evidence="1">The sequence shown here is derived from an EMBL/GenBank/DDBJ whole genome shotgun (WGS) entry which is preliminary data.</text>
</comment>